<accession>A0A8H5P307</accession>
<evidence type="ECO:0000256" key="6">
    <source>
        <dbReference type="ARBA" id="ARBA00022679"/>
    </source>
</evidence>
<dbReference type="AlphaFoldDB" id="A0A8H5P307"/>
<keyword evidence="11" id="KW-1185">Reference proteome</keyword>
<dbReference type="PANTHER" id="PTHR11986">
    <property type="entry name" value="AMINOTRANSFERASE CLASS III"/>
    <property type="match status" value="1"/>
</dbReference>
<dbReference type="RefSeq" id="XP_036533252.1">
    <property type="nucleotide sequence ID" value="XM_036675959.1"/>
</dbReference>
<sequence>MQRPEIRSRQGRTCDYTSDFRWAPVNDVFVISDTSFNRATKRIDQGGRRKIAQSRGRQQRIRARVQHAQQSDISPEVLNQRQIETGALNQGQSPNSCAALYENDSQPRPSESDHRGRLRSRPVPNLDTPHTSLSFVDSATTSHQMPSPQDYEVSTEDNNDVSLCFNDIPDVQFDSNWLNEFVIDQDLSTLFAQHNDPGDGTSEPLVPDLMNVEWMSVLGSTEASSEIIESEHETNRPRSSGGLAFGATNTFHFSQGPLAPSLAICTEEIMFNYFMTDASPRIPALDSPGNPFRELCRVSIGDLRVMEDRRSQALRSLRSMERFLRIFDTTEESSLSIENHAFSVLSLREVTLAAYLIHIASEAMTGGLTTDTHLRSAFKLVVELRYIDKMPKGFYSRFLVQRFAMIDVMLSLLRRRKPLAPKSFILYQQHEEADTLGGVSTSKLSSTPVLSEKTARLVDTWSKHIRGGFPTLPVAVESAKDHTITDVDGKEYIDFIGQFAVMNFGYSHPKIAKAAVDQIYKMPLSGTGHISPLYVEFAERLTNKFGFDSIATMLSGSEAVESAVKIARKWAYLKKGIPQDQAHILTVDQCYHGLTLSTMPMATVSQKHFGQHLPNVGPYAPTSGKLVPFGDIDTLREVFEEDGERLAAFFVEPVQGWAGTVVPPKGYLKDAQDLCRKHNVLLVCDEIQAGYGRTGKDLSFHHEPELEPDMVTLGKGIAGGYYPMSVVMGKKHVMDLLNKSEVLSTFGASPIALSAALATLDVLEDEKISERSERLGILLEKTIKELNPPHVKELRGIALFQSLVLDQSVPGVTPRRVQALAAHYGVLVGIGADRLRFSPPLTITEDDLVKALHIIAQCLEEVTRLGDFAGSEFLN</sequence>
<keyword evidence="5 10" id="KW-0032">Aminotransferase</keyword>
<dbReference type="InterPro" id="IPR015421">
    <property type="entry name" value="PyrdxlP-dep_Trfase_major"/>
</dbReference>
<dbReference type="FunFam" id="3.40.640.10:FF:000011">
    <property type="entry name" value="Ornithine aminotransferase"/>
    <property type="match status" value="1"/>
</dbReference>
<keyword evidence="7" id="KW-0663">Pyridoxal phosphate</keyword>
<dbReference type="InterPro" id="IPR050103">
    <property type="entry name" value="Class-III_PLP-dep_AT"/>
</dbReference>
<dbReference type="GO" id="GO:0019544">
    <property type="term" value="P:L-arginine catabolic process to L-glutamate"/>
    <property type="evidence" value="ECO:0007669"/>
    <property type="project" value="TreeGrafter"/>
</dbReference>
<evidence type="ECO:0000256" key="3">
    <source>
        <dbReference type="ARBA" id="ARBA00008954"/>
    </source>
</evidence>
<dbReference type="InterPro" id="IPR015422">
    <property type="entry name" value="PyrdxlP-dep_Trfase_small"/>
</dbReference>
<evidence type="ECO:0000313" key="10">
    <source>
        <dbReference type="EMBL" id="KAF5589041.1"/>
    </source>
</evidence>
<comment type="pathway">
    <text evidence="2">Amino-acid biosynthesis; L-proline biosynthesis; L-glutamate 5-semialdehyde from L-ornithine: step 1/1.</text>
</comment>
<dbReference type="GO" id="GO:0055129">
    <property type="term" value="P:L-proline biosynthetic process"/>
    <property type="evidence" value="ECO:0007669"/>
    <property type="project" value="UniProtKB-UniPathway"/>
</dbReference>
<dbReference type="GO" id="GO:0010121">
    <property type="term" value="P:L-arginine catabolic process to proline via ornithine"/>
    <property type="evidence" value="ECO:0007669"/>
    <property type="project" value="TreeGrafter"/>
</dbReference>
<name>A0A8H5P307_GIBSU</name>
<dbReference type="OrthoDB" id="10261433at2759"/>
<dbReference type="EMBL" id="JAAOAV010000211">
    <property type="protein sequence ID" value="KAF5589041.1"/>
    <property type="molecule type" value="Genomic_DNA"/>
</dbReference>
<proteinExistence type="inferred from homology"/>
<evidence type="ECO:0000256" key="1">
    <source>
        <dbReference type="ARBA" id="ARBA00001933"/>
    </source>
</evidence>
<evidence type="ECO:0000256" key="9">
    <source>
        <dbReference type="SAM" id="MobiDB-lite"/>
    </source>
</evidence>
<dbReference type="PANTHER" id="PTHR11986:SF18">
    <property type="entry name" value="ORNITHINE AMINOTRANSFERASE, MITOCHONDRIAL"/>
    <property type="match status" value="1"/>
</dbReference>
<evidence type="ECO:0000256" key="8">
    <source>
        <dbReference type="ARBA" id="ARBA00030587"/>
    </source>
</evidence>
<dbReference type="PROSITE" id="PS00600">
    <property type="entry name" value="AA_TRANSFER_CLASS_3"/>
    <property type="match status" value="1"/>
</dbReference>
<dbReference type="EC" id="2.6.1.13" evidence="4"/>
<keyword evidence="6 10" id="KW-0808">Transferase</keyword>
<comment type="cofactor">
    <cofactor evidence="1">
        <name>pyridoxal 5'-phosphate</name>
        <dbReference type="ChEBI" id="CHEBI:597326"/>
    </cofactor>
</comment>
<evidence type="ECO:0000256" key="5">
    <source>
        <dbReference type="ARBA" id="ARBA00022576"/>
    </source>
</evidence>
<feature type="region of interest" description="Disordered" evidence="9">
    <location>
        <begin position="88"/>
        <end position="155"/>
    </location>
</feature>
<evidence type="ECO:0000313" key="11">
    <source>
        <dbReference type="Proteomes" id="UP000547976"/>
    </source>
</evidence>
<dbReference type="GO" id="GO:0042802">
    <property type="term" value="F:identical protein binding"/>
    <property type="evidence" value="ECO:0007669"/>
    <property type="project" value="TreeGrafter"/>
</dbReference>
<protein>
    <recommendedName>
        <fullName evidence="4">ornithine aminotransferase</fullName>
        <ecNumber evidence="4">2.6.1.13</ecNumber>
    </recommendedName>
    <alternativeName>
        <fullName evidence="8">Ornithine--oxo-acid aminotransferase</fullName>
    </alternativeName>
</protein>
<dbReference type="GO" id="GO:0030170">
    <property type="term" value="F:pyridoxal phosphate binding"/>
    <property type="evidence" value="ECO:0007669"/>
    <property type="project" value="InterPro"/>
</dbReference>
<dbReference type="GO" id="GO:0004587">
    <property type="term" value="F:ornithine aminotransferase activity"/>
    <property type="evidence" value="ECO:0007669"/>
    <property type="project" value="UniProtKB-EC"/>
</dbReference>
<evidence type="ECO:0000256" key="4">
    <source>
        <dbReference type="ARBA" id="ARBA00012924"/>
    </source>
</evidence>
<dbReference type="GeneID" id="59310677"/>
<gene>
    <name evidence="10" type="ORF">FSUBG_11292</name>
</gene>
<dbReference type="SUPFAM" id="SSF53383">
    <property type="entry name" value="PLP-dependent transferases"/>
    <property type="match status" value="1"/>
</dbReference>
<evidence type="ECO:0000256" key="7">
    <source>
        <dbReference type="ARBA" id="ARBA00022898"/>
    </source>
</evidence>
<organism evidence="10 11">
    <name type="scientific">Gibberella subglutinans</name>
    <name type="common">Fusarium subglutinans</name>
    <dbReference type="NCBI Taxonomy" id="42677"/>
    <lineage>
        <taxon>Eukaryota</taxon>
        <taxon>Fungi</taxon>
        <taxon>Dikarya</taxon>
        <taxon>Ascomycota</taxon>
        <taxon>Pezizomycotina</taxon>
        <taxon>Sordariomycetes</taxon>
        <taxon>Hypocreomycetidae</taxon>
        <taxon>Hypocreales</taxon>
        <taxon>Nectriaceae</taxon>
        <taxon>Fusarium</taxon>
        <taxon>Fusarium fujikuroi species complex</taxon>
    </lineage>
</organism>
<dbReference type="UniPathway" id="UPA00098">
    <property type="reaction ID" value="UER00358"/>
</dbReference>
<dbReference type="InterPro" id="IPR005814">
    <property type="entry name" value="Aminotrans_3"/>
</dbReference>
<comment type="caution">
    <text evidence="10">The sequence shown here is derived from an EMBL/GenBank/DDBJ whole genome shotgun (WGS) entry which is preliminary data.</text>
</comment>
<dbReference type="Gene3D" id="3.40.640.10">
    <property type="entry name" value="Type I PLP-dependent aspartate aminotransferase-like (Major domain)"/>
    <property type="match status" value="1"/>
</dbReference>
<reference evidence="10 11" key="1">
    <citation type="submission" date="2020-05" db="EMBL/GenBank/DDBJ databases">
        <title>Identification and distribution of gene clusters putatively required for synthesis of sphingolipid metabolism inhibitors in phylogenetically diverse species of the filamentous fungus Fusarium.</title>
        <authorList>
            <person name="Kim H.-S."/>
            <person name="Busman M."/>
            <person name="Brown D.W."/>
            <person name="Divon H."/>
            <person name="Uhlig S."/>
            <person name="Proctor R.H."/>
        </authorList>
    </citation>
    <scope>NUCLEOTIDE SEQUENCE [LARGE SCALE GENOMIC DNA]</scope>
    <source>
        <strain evidence="10 11">NRRL 66333</strain>
    </source>
</reference>
<feature type="compositionally biased region" description="Polar residues" evidence="9">
    <location>
        <begin position="128"/>
        <end position="147"/>
    </location>
</feature>
<evidence type="ECO:0000256" key="2">
    <source>
        <dbReference type="ARBA" id="ARBA00004998"/>
    </source>
</evidence>
<dbReference type="GO" id="GO:0005737">
    <property type="term" value="C:cytoplasm"/>
    <property type="evidence" value="ECO:0007669"/>
    <property type="project" value="TreeGrafter"/>
</dbReference>
<dbReference type="Pfam" id="PF00202">
    <property type="entry name" value="Aminotran_3"/>
    <property type="match status" value="1"/>
</dbReference>
<dbReference type="InterPro" id="IPR049704">
    <property type="entry name" value="Aminotrans_3_PPA_site"/>
</dbReference>
<dbReference type="InterPro" id="IPR015424">
    <property type="entry name" value="PyrdxlP-dep_Trfase"/>
</dbReference>
<dbReference type="CDD" id="cd00610">
    <property type="entry name" value="OAT_like"/>
    <property type="match status" value="1"/>
</dbReference>
<dbReference type="Proteomes" id="UP000547976">
    <property type="component" value="Unassembled WGS sequence"/>
</dbReference>
<dbReference type="Gene3D" id="3.90.1150.10">
    <property type="entry name" value="Aspartate Aminotransferase, domain 1"/>
    <property type="match status" value="1"/>
</dbReference>
<comment type="similarity">
    <text evidence="3">Belongs to the class-III pyridoxal-phosphate-dependent aminotransferase family.</text>
</comment>